<evidence type="ECO:0000259" key="1">
    <source>
        <dbReference type="Pfam" id="PF09345"/>
    </source>
</evidence>
<dbReference type="Proteomes" id="UP001610063">
    <property type="component" value="Unassembled WGS sequence"/>
</dbReference>
<reference evidence="2 3" key="1">
    <citation type="journal article" date="2013" name="Int. J. Syst. Evol. Microbiol.">
        <title>Marinoscillum luteum sp. nov., isolated from marine sediment.</title>
        <authorList>
            <person name="Cha I.T."/>
            <person name="Park S.J."/>
            <person name="Kim S.J."/>
            <person name="Kim J.G."/>
            <person name="Jung M.Y."/>
            <person name="Shin K.S."/>
            <person name="Kwon K.K."/>
            <person name="Yang S.H."/>
            <person name="Seo Y.S."/>
            <person name="Rhee S.K."/>
        </authorList>
    </citation>
    <scope>NUCLEOTIDE SEQUENCE [LARGE SCALE GENOMIC DNA]</scope>
    <source>
        <strain evidence="2 3">KCTC 23939</strain>
    </source>
</reference>
<accession>A0ABW7NBU5</accession>
<dbReference type="EMBL" id="JBIPKE010000018">
    <property type="protein sequence ID" value="MFH6984545.1"/>
    <property type="molecule type" value="Genomic_DNA"/>
</dbReference>
<feature type="domain" description="SiaC family regulatory phosphoprotein" evidence="1">
    <location>
        <begin position="28"/>
        <end position="142"/>
    </location>
</feature>
<dbReference type="Pfam" id="PF09345">
    <property type="entry name" value="SiaC"/>
    <property type="match status" value="1"/>
</dbReference>
<protein>
    <submittedName>
        <fullName evidence="2">SiaC family regulatory phosphoprotein</fullName>
    </submittedName>
</protein>
<gene>
    <name evidence="2" type="ORF">ACHKAR_13915</name>
</gene>
<name>A0ABW7NBU5_9BACT</name>
<dbReference type="RefSeq" id="WP_395417928.1">
    <property type="nucleotide sequence ID" value="NZ_JBIPKE010000018.1"/>
</dbReference>
<proteinExistence type="predicted"/>
<dbReference type="InterPro" id="IPR018530">
    <property type="entry name" value="SiaC"/>
</dbReference>
<evidence type="ECO:0000313" key="2">
    <source>
        <dbReference type="EMBL" id="MFH6984545.1"/>
    </source>
</evidence>
<evidence type="ECO:0000313" key="3">
    <source>
        <dbReference type="Proteomes" id="UP001610063"/>
    </source>
</evidence>
<comment type="caution">
    <text evidence="2">The sequence shown here is derived from an EMBL/GenBank/DDBJ whole genome shotgun (WGS) entry which is preliminary data.</text>
</comment>
<sequence length="144" mass="16787">MTVNQHSSRPYNLDALSLMVSHFGTRVIEPTSKTPFVCYDEFNQVLMVKGNSTKPDMQKFYHEILTDVKANLEETDQLTVSFYFQNINTSTAKVLFDFFKYLRSMRALGKRIHVIWSAEADNEMMETGRDFAEIYDMDFHYLAA</sequence>
<keyword evidence="3" id="KW-1185">Reference proteome</keyword>
<organism evidence="2 3">
    <name type="scientific">Marinoscillum luteum</name>
    <dbReference type="NCBI Taxonomy" id="861051"/>
    <lineage>
        <taxon>Bacteria</taxon>
        <taxon>Pseudomonadati</taxon>
        <taxon>Bacteroidota</taxon>
        <taxon>Cytophagia</taxon>
        <taxon>Cytophagales</taxon>
        <taxon>Reichenbachiellaceae</taxon>
        <taxon>Marinoscillum</taxon>
    </lineage>
</organism>